<dbReference type="SUPFAM" id="SSF48452">
    <property type="entry name" value="TPR-like"/>
    <property type="match status" value="1"/>
</dbReference>
<dbReference type="CDD" id="cd08349">
    <property type="entry name" value="BLMA_like"/>
    <property type="match status" value="1"/>
</dbReference>
<dbReference type="Proteomes" id="UP000295818">
    <property type="component" value="Unassembled WGS sequence"/>
</dbReference>
<dbReference type="InterPro" id="IPR029068">
    <property type="entry name" value="Glyas_Bleomycin-R_OHBP_Dase"/>
</dbReference>
<dbReference type="SUPFAM" id="SSF54593">
    <property type="entry name" value="Glyoxalase/Bleomycin resistance protein/Dihydroxybiphenyl dioxygenase"/>
    <property type="match status" value="1"/>
</dbReference>
<sequence length="231" mass="24810">MFGMSVRTIPILPCRDLDDVVPFYAALGFAVTYRQKRPNPYLCLSREDGLDLHFAGIPGFDPEGSLGNVIVVVPDTGTLYDEFAAGLRSAYGKVPRAGIPRITKPRRKQGTSAGFSVVDPGGNWLRITSGGPEEEEGGPFERVLLNAARQGDAHGDEAAAIAVLEAGLIRHADTTEAERVPVYLYLAELLIRTGNHARATEVLDRLRGLDLDEATCAEVAELVSGAEPGPR</sequence>
<dbReference type="InterPro" id="IPR011990">
    <property type="entry name" value="TPR-like_helical_dom_sf"/>
</dbReference>
<dbReference type="EMBL" id="SLWM01000007">
    <property type="protein sequence ID" value="TCO21713.1"/>
    <property type="molecule type" value="Genomic_DNA"/>
</dbReference>
<keyword evidence="3" id="KW-1185">Reference proteome</keyword>
<dbReference type="InterPro" id="IPR000335">
    <property type="entry name" value="Bleomycin-R"/>
</dbReference>
<evidence type="ECO:0000256" key="1">
    <source>
        <dbReference type="ARBA" id="ARBA00023251"/>
    </source>
</evidence>
<gene>
    <name evidence="2" type="ORF">EV644_10734</name>
</gene>
<organism evidence="2 3">
    <name type="scientific">Kribbella orskensis</name>
    <dbReference type="NCBI Taxonomy" id="2512216"/>
    <lineage>
        <taxon>Bacteria</taxon>
        <taxon>Bacillati</taxon>
        <taxon>Actinomycetota</taxon>
        <taxon>Actinomycetes</taxon>
        <taxon>Propionibacteriales</taxon>
        <taxon>Kribbellaceae</taxon>
        <taxon>Kribbella</taxon>
    </lineage>
</organism>
<evidence type="ECO:0008006" key="4">
    <source>
        <dbReference type="Google" id="ProtNLM"/>
    </source>
</evidence>
<keyword evidence="1" id="KW-0046">Antibiotic resistance</keyword>
<name>A0ABY2BJA6_9ACTN</name>
<reference evidence="2 3" key="1">
    <citation type="journal article" date="2015" name="Stand. Genomic Sci.">
        <title>Genomic Encyclopedia of Bacterial and Archaeal Type Strains, Phase III: the genomes of soil and plant-associated and newly described type strains.</title>
        <authorList>
            <person name="Whitman W.B."/>
            <person name="Woyke T."/>
            <person name="Klenk H.P."/>
            <person name="Zhou Y."/>
            <person name="Lilburn T.G."/>
            <person name="Beck B.J."/>
            <person name="De Vos P."/>
            <person name="Vandamme P."/>
            <person name="Eisen J.A."/>
            <person name="Garrity G."/>
            <person name="Hugenholtz P."/>
            <person name="Kyrpides N.C."/>
        </authorList>
    </citation>
    <scope>NUCLEOTIDE SEQUENCE [LARGE SCALE GENOMIC DNA]</scope>
    <source>
        <strain evidence="2 3">VKM Ac-2538</strain>
    </source>
</reference>
<accession>A0ABY2BJA6</accession>
<evidence type="ECO:0000313" key="2">
    <source>
        <dbReference type="EMBL" id="TCO21713.1"/>
    </source>
</evidence>
<comment type="caution">
    <text evidence="2">The sequence shown here is derived from an EMBL/GenBank/DDBJ whole genome shotgun (WGS) entry which is preliminary data.</text>
</comment>
<dbReference type="Gene3D" id="3.10.180.10">
    <property type="entry name" value="2,3-Dihydroxybiphenyl 1,2-Dioxygenase, domain 1"/>
    <property type="match status" value="1"/>
</dbReference>
<protein>
    <recommendedName>
        <fullName evidence="4">VOC family protein</fullName>
    </recommendedName>
</protein>
<proteinExistence type="predicted"/>
<evidence type="ECO:0000313" key="3">
    <source>
        <dbReference type="Proteomes" id="UP000295818"/>
    </source>
</evidence>